<dbReference type="Proteomes" id="UP000030762">
    <property type="component" value="Unassembled WGS sequence"/>
</dbReference>
<dbReference type="VEuPathDB" id="FungiDB:SDRG_08297"/>
<dbReference type="SUPFAM" id="SSF48403">
    <property type="entry name" value="Ankyrin repeat"/>
    <property type="match status" value="1"/>
</dbReference>
<proteinExistence type="predicted"/>
<dbReference type="PANTHER" id="PTHR46586:SF3">
    <property type="entry name" value="ANKYRIN REPEAT-CONTAINING PROTEIN"/>
    <property type="match status" value="1"/>
</dbReference>
<dbReference type="GeneID" id="19949024"/>
<organism evidence="1 2">
    <name type="scientific">Saprolegnia diclina (strain VS20)</name>
    <dbReference type="NCBI Taxonomy" id="1156394"/>
    <lineage>
        <taxon>Eukaryota</taxon>
        <taxon>Sar</taxon>
        <taxon>Stramenopiles</taxon>
        <taxon>Oomycota</taxon>
        <taxon>Saprolegniomycetes</taxon>
        <taxon>Saprolegniales</taxon>
        <taxon>Saprolegniaceae</taxon>
        <taxon>Saprolegnia</taxon>
    </lineage>
</organism>
<accession>T0QH66</accession>
<dbReference type="RefSeq" id="XP_008612398.1">
    <property type="nucleotide sequence ID" value="XM_008614176.1"/>
</dbReference>
<dbReference type="InterPro" id="IPR036770">
    <property type="entry name" value="Ankyrin_rpt-contain_sf"/>
</dbReference>
<dbReference type="Gene3D" id="1.25.40.20">
    <property type="entry name" value="Ankyrin repeat-containing domain"/>
    <property type="match status" value="1"/>
</dbReference>
<evidence type="ECO:0000313" key="1">
    <source>
        <dbReference type="EMBL" id="EQC34086.1"/>
    </source>
</evidence>
<gene>
    <name evidence="1" type="ORF">SDRG_08297</name>
</gene>
<dbReference type="AlphaFoldDB" id="T0QH66"/>
<sequence length="213" mass="23758">MTTQHITTPAPESVFLTLVRQPDLLPYMTQFQHGSPKELAAAFKKYRRQLTKSAYAHIDANDHSVLRCFVLFRLLADGRSTLARLCVRHYPEGYVVPRLPATELYAMDAAARLGDVVLLTFLHEHDLGRCSAGAMDVAAATGHLSVVRFLHRHRREGCTQLAFTLARRHGHTKVLQYLTTHCAEFERRQSVPRHSGKDAVVAGGMVATSCAIQ</sequence>
<dbReference type="EMBL" id="JH767156">
    <property type="protein sequence ID" value="EQC34086.1"/>
    <property type="molecule type" value="Genomic_DNA"/>
</dbReference>
<reference evidence="1 2" key="1">
    <citation type="submission" date="2012-04" db="EMBL/GenBank/DDBJ databases">
        <title>The Genome Sequence of Saprolegnia declina VS20.</title>
        <authorList>
            <consortium name="The Broad Institute Genome Sequencing Platform"/>
            <person name="Russ C."/>
            <person name="Nusbaum C."/>
            <person name="Tyler B."/>
            <person name="van West P."/>
            <person name="Dieguez-Uribeondo J."/>
            <person name="de Bruijn I."/>
            <person name="Tripathy S."/>
            <person name="Jiang R."/>
            <person name="Young S.K."/>
            <person name="Zeng Q."/>
            <person name="Gargeya S."/>
            <person name="Fitzgerald M."/>
            <person name="Haas B."/>
            <person name="Abouelleil A."/>
            <person name="Alvarado L."/>
            <person name="Arachchi H.M."/>
            <person name="Berlin A."/>
            <person name="Chapman S.B."/>
            <person name="Goldberg J."/>
            <person name="Griggs A."/>
            <person name="Gujja S."/>
            <person name="Hansen M."/>
            <person name="Howarth C."/>
            <person name="Imamovic A."/>
            <person name="Larimer J."/>
            <person name="McCowen C."/>
            <person name="Montmayeur A."/>
            <person name="Murphy C."/>
            <person name="Neiman D."/>
            <person name="Pearson M."/>
            <person name="Priest M."/>
            <person name="Roberts A."/>
            <person name="Saif S."/>
            <person name="Shea T."/>
            <person name="Sisk P."/>
            <person name="Sykes S."/>
            <person name="Wortman J."/>
            <person name="Nusbaum C."/>
            <person name="Birren B."/>
        </authorList>
    </citation>
    <scope>NUCLEOTIDE SEQUENCE [LARGE SCALE GENOMIC DNA]</scope>
    <source>
        <strain evidence="1 2">VS20</strain>
    </source>
</reference>
<dbReference type="STRING" id="1156394.T0QH66"/>
<dbReference type="PANTHER" id="PTHR46586">
    <property type="entry name" value="ANKYRIN REPEAT-CONTAINING PROTEIN"/>
    <property type="match status" value="1"/>
</dbReference>
<evidence type="ECO:0000313" key="2">
    <source>
        <dbReference type="Proteomes" id="UP000030762"/>
    </source>
</evidence>
<dbReference type="InParanoid" id="T0QH66"/>
<keyword evidence="2" id="KW-1185">Reference proteome</keyword>
<dbReference type="OMA" id="YLTTHCA"/>
<name>T0QH66_SAPDV</name>
<dbReference type="OrthoDB" id="58323at2759"/>
<protein>
    <submittedName>
        <fullName evidence="1">Uncharacterized protein</fullName>
    </submittedName>
</protein>
<dbReference type="InterPro" id="IPR052050">
    <property type="entry name" value="SecEffector_AnkRepeat"/>
</dbReference>